<evidence type="ECO:0000313" key="1">
    <source>
        <dbReference type="EMBL" id="MDR6509431.1"/>
    </source>
</evidence>
<gene>
    <name evidence="1" type="ORF">J2792_000271</name>
</gene>
<proteinExistence type="predicted"/>
<dbReference type="Proteomes" id="UP001184150">
    <property type="component" value="Unassembled WGS sequence"/>
</dbReference>
<accession>A0ABU1MGG6</accession>
<sequence>MPGNRGLQILKTSGGSGHYVANPAAGNDFKQFCNLGDIAAQYAFPILG</sequence>
<keyword evidence="2" id="KW-1185">Reference proteome</keyword>
<reference evidence="1 2" key="1">
    <citation type="submission" date="2023-07" db="EMBL/GenBank/DDBJ databases">
        <title>Sorghum-associated microbial communities from plants grown in Nebraska, USA.</title>
        <authorList>
            <person name="Schachtman D."/>
        </authorList>
    </citation>
    <scope>NUCLEOTIDE SEQUENCE [LARGE SCALE GENOMIC DNA]</scope>
    <source>
        <strain evidence="1 2">DS1027</strain>
    </source>
</reference>
<comment type="caution">
    <text evidence="1">The sequence shown here is derived from an EMBL/GenBank/DDBJ whole genome shotgun (WGS) entry which is preliminary data.</text>
</comment>
<dbReference type="EMBL" id="JAVDRD010000001">
    <property type="protein sequence ID" value="MDR6509431.1"/>
    <property type="molecule type" value="Genomic_DNA"/>
</dbReference>
<protein>
    <submittedName>
        <fullName evidence="1">Uncharacterized protein</fullName>
    </submittedName>
</protein>
<evidence type="ECO:0000313" key="2">
    <source>
        <dbReference type="Proteomes" id="UP001184150"/>
    </source>
</evidence>
<organism evidence="1 2">
    <name type="scientific">Novosphingobium capsulatum</name>
    <dbReference type="NCBI Taxonomy" id="13688"/>
    <lineage>
        <taxon>Bacteria</taxon>
        <taxon>Pseudomonadati</taxon>
        <taxon>Pseudomonadota</taxon>
        <taxon>Alphaproteobacteria</taxon>
        <taxon>Sphingomonadales</taxon>
        <taxon>Sphingomonadaceae</taxon>
        <taxon>Novosphingobium</taxon>
    </lineage>
</organism>
<dbReference type="RefSeq" id="WP_309804184.1">
    <property type="nucleotide sequence ID" value="NZ_JAVDRD010000001.1"/>
</dbReference>
<name>A0ABU1MGG6_9SPHN</name>